<protein>
    <submittedName>
        <fullName evidence="2">Predicted protein</fullName>
    </submittedName>
</protein>
<gene>
    <name evidence="2" type="ORF">ARALYDRAFT_659923</name>
</gene>
<evidence type="ECO:0000313" key="2">
    <source>
        <dbReference type="EMBL" id="EFH45075.1"/>
    </source>
</evidence>
<dbReference type="AlphaFoldDB" id="D7MK70"/>
<feature type="compositionally biased region" description="Low complexity" evidence="1">
    <location>
        <begin position="85"/>
        <end position="103"/>
    </location>
</feature>
<accession>D7MK70</accession>
<dbReference type="HOGENOM" id="CLU_1973543_0_0_1"/>
<dbReference type="Gramene" id="Al_scaffold_0007_3978">
    <property type="protein sequence ID" value="Al_scaffold_0007_3978"/>
    <property type="gene ID" value="Al_scaffold_0007_3978"/>
</dbReference>
<reference evidence="3" key="1">
    <citation type="journal article" date="2011" name="Nat. Genet.">
        <title>The Arabidopsis lyrata genome sequence and the basis of rapid genome size change.</title>
        <authorList>
            <person name="Hu T.T."/>
            <person name="Pattyn P."/>
            <person name="Bakker E.G."/>
            <person name="Cao J."/>
            <person name="Cheng J.-F."/>
            <person name="Clark R.M."/>
            <person name="Fahlgren N."/>
            <person name="Fawcett J.A."/>
            <person name="Grimwood J."/>
            <person name="Gundlach H."/>
            <person name="Haberer G."/>
            <person name="Hollister J.D."/>
            <person name="Ossowski S."/>
            <person name="Ottilar R.P."/>
            <person name="Salamov A.A."/>
            <person name="Schneeberger K."/>
            <person name="Spannagl M."/>
            <person name="Wang X."/>
            <person name="Yang L."/>
            <person name="Nasrallah M.E."/>
            <person name="Bergelson J."/>
            <person name="Carrington J.C."/>
            <person name="Gaut B.S."/>
            <person name="Schmutz J."/>
            <person name="Mayer K.F.X."/>
            <person name="Van de Peer Y."/>
            <person name="Grigoriev I.V."/>
            <person name="Nordborg M."/>
            <person name="Weigel D."/>
            <person name="Guo Y.-L."/>
        </authorList>
    </citation>
    <scope>NUCLEOTIDE SEQUENCE [LARGE SCALE GENOMIC DNA]</scope>
    <source>
        <strain evidence="3">cv. MN47</strain>
    </source>
</reference>
<evidence type="ECO:0000313" key="3">
    <source>
        <dbReference type="Proteomes" id="UP000008694"/>
    </source>
</evidence>
<name>D7MK70_ARALL</name>
<keyword evidence="3" id="KW-1185">Reference proteome</keyword>
<dbReference type="EMBL" id="GL348719">
    <property type="protein sequence ID" value="EFH45075.1"/>
    <property type="molecule type" value="Genomic_DNA"/>
</dbReference>
<feature type="region of interest" description="Disordered" evidence="1">
    <location>
        <begin position="83"/>
        <end position="103"/>
    </location>
</feature>
<sequence>MKSSNPVDHRWQSGRSLKPFFAIRNGRLLLRYQQATNLLLSLSEKNPGKLYYKCHPCGFFKWWHRSLQTRVKVRYDKDRVLNEGASSSASTSASASSSSTSSLSLLGEVFCSVGEMMKRLSLEQEQS</sequence>
<proteinExistence type="predicted"/>
<organism evidence="3">
    <name type="scientific">Arabidopsis lyrata subsp. lyrata</name>
    <name type="common">Lyre-leaved rock-cress</name>
    <dbReference type="NCBI Taxonomy" id="81972"/>
    <lineage>
        <taxon>Eukaryota</taxon>
        <taxon>Viridiplantae</taxon>
        <taxon>Streptophyta</taxon>
        <taxon>Embryophyta</taxon>
        <taxon>Tracheophyta</taxon>
        <taxon>Spermatophyta</taxon>
        <taxon>Magnoliopsida</taxon>
        <taxon>eudicotyledons</taxon>
        <taxon>Gunneridae</taxon>
        <taxon>Pentapetalae</taxon>
        <taxon>rosids</taxon>
        <taxon>malvids</taxon>
        <taxon>Brassicales</taxon>
        <taxon>Brassicaceae</taxon>
        <taxon>Camelineae</taxon>
        <taxon>Arabidopsis</taxon>
    </lineage>
</organism>
<evidence type="ECO:0000256" key="1">
    <source>
        <dbReference type="SAM" id="MobiDB-lite"/>
    </source>
</evidence>
<dbReference type="Proteomes" id="UP000008694">
    <property type="component" value="Unassembled WGS sequence"/>
</dbReference>